<organism evidence="12 13">
    <name type="scientific">Salix dunnii</name>
    <dbReference type="NCBI Taxonomy" id="1413687"/>
    <lineage>
        <taxon>Eukaryota</taxon>
        <taxon>Viridiplantae</taxon>
        <taxon>Streptophyta</taxon>
        <taxon>Embryophyta</taxon>
        <taxon>Tracheophyta</taxon>
        <taxon>Spermatophyta</taxon>
        <taxon>Magnoliopsida</taxon>
        <taxon>eudicotyledons</taxon>
        <taxon>Gunneridae</taxon>
        <taxon>Pentapetalae</taxon>
        <taxon>rosids</taxon>
        <taxon>fabids</taxon>
        <taxon>Malpighiales</taxon>
        <taxon>Salicaceae</taxon>
        <taxon>Saliceae</taxon>
        <taxon>Salix</taxon>
    </lineage>
</organism>
<feature type="chain" id="PRO_5032347832" evidence="11">
    <location>
        <begin position="28"/>
        <end position="109"/>
    </location>
</feature>
<keyword evidence="13" id="KW-1185">Reference proteome</keyword>
<keyword evidence="6" id="KW-0472">Membrane</keyword>
<reference evidence="12 13" key="1">
    <citation type="submission" date="2020-10" db="EMBL/GenBank/DDBJ databases">
        <title>Plant Genome Project.</title>
        <authorList>
            <person name="Zhang R.-G."/>
        </authorList>
    </citation>
    <scope>NUCLEOTIDE SEQUENCE [LARGE SCALE GENOMIC DNA]</scope>
    <source>
        <strain evidence="12">FAFU-HL-1</strain>
        <tissue evidence="12">Leaf</tissue>
    </source>
</reference>
<dbReference type="PANTHER" id="PTHR34114">
    <property type="entry name" value="ARABINOGALACTAN PEPTIDE 1"/>
    <property type="match status" value="1"/>
</dbReference>
<feature type="signal peptide" evidence="11">
    <location>
        <begin position="1"/>
        <end position="27"/>
    </location>
</feature>
<dbReference type="PANTHER" id="PTHR34114:SF11">
    <property type="entry name" value="ARABINOGALACTAN PROTEIN 13-RELATED"/>
    <property type="match status" value="1"/>
</dbReference>
<evidence type="ECO:0000256" key="9">
    <source>
        <dbReference type="ARBA" id="ARBA00023288"/>
    </source>
</evidence>
<keyword evidence="5" id="KW-0654">Proteoglycan</keyword>
<protein>
    <submittedName>
        <fullName evidence="12">Uncharacterized protein</fullName>
    </submittedName>
</protein>
<sequence>MEAMKMKVFVVLMVVLMAFSTMQKATAADAPAPSPSSDATIFVPTLLASFILLDLGGEDDGCRQYLLGPSVLIVLEGMAYHVNIEKWLQSPNMGRNMVQNQMALHEMGA</sequence>
<evidence type="ECO:0000256" key="5">
    <source>
        <dbReference type="ARBA" id="ARBA00022974"/>
    </source>
</evidence>
<evidence type="ECO:0000313" key="12">
    <source>
        <dbReference type="EMBL" id="KAF9686514.1"/>
    </source>
</evidence>
<dbReference type="InterPro" id="IPR039281">
    <property type="entry name" value="AGP3/12/13/14/21"/>
</dbReference>
<evidence type="ECO:0000256" key="1">
    <source>
        <dbReference type="ARBA" id="ARBA00004589"/>
    </source>
</evidence>
<evidence type="ECO:0000256" key="8">
    <source>
        <dbReference type="ARBA" id="ARBA00023278"/>
    </source>
</evidence>
<proteinExistence type="inferred from homology"/>
<dbReference type="GO" id="GO:0012505">
    <property type="term" value="C:endomembrane system"/>
    <property type="evidence" value="ECO:0007669"/>
    <property type="project" value="UniProtKB-SubCell"/>
</dbReference>
<evidence type="ECO:0000313" key="13">
    <source>
        <dbReference type="Proteomes" id="UP000657918"/>
    </source>
</evidence>
<evidence type="ECO:0000256" key="4">
    <source>
        <dbReference type="ARBA" id="ARBA00022729"/>
    </source>
</evidence>
<keyword evidence="8" id="KW-0379">Hydroxylation</keyword>
<dbReference type="Proteomes" id="UP000657918">
    <property type="component" value="Unassembled WGS sequence"/>
</dbReference>
<gene>
    <name evidence="12" type="ORF">SADUNF_Sadunf03G0166500</name>
</gene>
<accession>A0A835N583</accession>
<comment type="similarity">
    <text evidence="2">Belongs to the AG-peptide AGP family.</text>
</comment>
<keyword evidence="7" id="KW-0325">Glycoprotein</keyword>
<evidence type="ECO:0000256" key="11">
    <source>
        <dbReference type="SAM" id="SignalP"/>
    </source>
</evidence>
<dbReference type="GO" id="GO:0098552">
    <property type="term" value="C:side of membrane"/>
    <property type="evidence" value="ECO:0007669"/>
    <property type="project" value="UniProtKB-KW"/>
</dbReference>
<evidence type="ECO:0000256" key="7">
    <source>
        <dbReference type="ARBA" id="ARBA00023180"/>
    </source>
</evidence>
<evidence type="ECO:0000256" key="2">
    <source>
        <dbReference type="ARBA" id="ARBA00005835"/>
    </source>
</evidence>
<dbReference type="AlphaFoldDB" id="A0A835N583"/>
<comment type="subcellular location">
    <subcellularLocation>
        <location evidence="10">Endomembrane system</location>
        <topology evidence="10">Lipid-anchor</topology>
    </subcellularLocation>
    <subcellularLocation>
        <location evidence="1">Membrane</location>
        <topology evidence="1">Lipid-anchor</topology>
        <topology evidence="1">GPI-anchor</topology>
    </subcellularLocation>
</comment>
<evidence type="ECO:0000256" key="10">
    <source>
        <dbReference type="ARBA" id="ARBA00037868"/>
    </source>
</evidence>
<dbReference type="EMBL" id="JADGMS010000003">
    <property type="protein sequence ID" value="KAF9686514.1"/>
    <property type="molecule type" value="Genomic_DNA"/>
</dbReference>
<keyword evidence="4 11" id="KW-0732">Signal</keyword>
<name>A0A835N583_9ROSI</name>
<keyword evidence="9" id="KW-0449">Lipoprotein</keyword>
<keyword evidence="3" id="KW-0336">GPI-anchor</keyword>
<comment type="caution">
    <text evidence="12">The sequence shown here is derived from an EMBL/GenBank/DDBJ whole genome shotgun (WGS) entry which is preliminary data.</text>
</comment>
<evidence type="ECO:0000256" key="6">
    <source>
        <dbReference type="ARBA" id="ARBA00023136"/>
    </source>
</evidence>
<evidence type="ECO:0000256" key="3">
    <source>
        <dbReference type="ARBA" id="ARBA00022622"/>
    </source>
</evidence>